<dbReference type="PROSITE" id="PS00026">
    <property type="entry name" value="CHIT_BIND_I_1"/>
    <property type="match status" value="1"/>
</dbReference>
<dbReference type="CDD" id="cd00035">
    <property type="entry name" value="ChtBD1"/>
    <property type="match status" value="1"/>
</dbReference>
<dbReference type="Gene3D" id="3.30.60.10">
    <property type="entry name" value="Endochitinase-like"/>
    <property type="match status" value="2"/>
</dbReference>
<dbReference type="SUPFAM" id="SSF51445">
    <property type="entry name" value="(Trans)glycosidases"/>
    <property type="match status" value="1"/>
</dbReference>
<keyword evidence="11" id="KW-0624">Polysaccharide degradation</keyword>
<organism evidence="17 18">
    <name type="scientific">Parachaetomium inaequale</name>
    <dbReference type="NCBI Taxonomy" id="2588326"/>
    <lineage>
        <taxon>Eukaryota</taxon>
        <taxon>Fungi</taxon>
        <taxon>Dikarya</taxon>
        <taxon>Ascomycota</taxon>
        <taxon>Pezizomycotina</taxon>
        <taxon>Sordariomycetes</taxon>
        <taxon>Sordariomycetidae</taxon>
        <taxon>Sordariales</taxon>
        <taxon>Chaetomiaceae</taxon>
        <taxon>Parachaetomium</taxon>
    </lineage>
</organism>
<protein>
    <recommendedName>
        <fullName evidence="4">chitinase</fullName>
        <ecNumber evidence="4">3.2.1.14</ecNumber>
    </recommendedName>
</protein>
<feature type="domain" description="GH18" evidence="16">
    <location>
        <begin position="123"/>
        <end position="483"/>
    </location>
</feature>
<feature type="chain" id="PRO_5043019588" description="chitinase" evidence="14">
    <location>
        <begin position="30"/>
        <end position="1223"/>
    </location>
</feature>
<dbReference type="AlphaFoldDB" id="A0AAN6P6B2"/>
<keyword evidence="7 13" id="KW-0378">Hydrolase</keyword>
<dbReference type="GO" id="GO:0008843">
    <property type="term" value="F:endochitinase activity"/>
    <property type="evidence" value="ECO:0007669"/>
    <property type="project" value="UniProtKB-EC"/>
</dbReference>
<dbReference type="SMART" id="SM00270">
    <property type="entry name" value="ChtBD1"/>
    <property type="match status" value="2"/>
</dbReference>
<name>A0AAN6P6B2_9PEZI</name>
<comment type="subcellular location">
    <subcellularLocation>
        <location evidence="2">Secreted</location>
    </subcellularLocation>
</comment>
<dbReference type="Pfam" id="PF00704">
    <property type="entry name" value="Glyco_hydro_18"/>
    <property type="match status" value="1"/>
</dbReference>
<dbReference type="InterPro" id="IPR017853">
    <property type="entry name" value="GH"/>
</dbReference>
<keyword evidence="5" id="KW-0964">Secreted</keyword>
<dbReference type="SUPFAM" id="SSF54556">
    <property type="entry name" value="Chitinase insertion domain"/>
    <property type="match status" value="1"/>
</dbReference>
<evidence type="ECO:0000256" key="8">
    <source>
        <dbReference type="ARBA" id="ARBA00023024"/>
    </source>
</evidence>
<dbReference type="PROSITE" id="PS50941">
    <property type="entry name" value="CHIT_BIND_I_2"/>
    <property type="match status" value="1"/>
</dbReference>
<comment type="caution">
    <text evidence="17">The sequence shown here is derived from an EMBL/GenBank/DDBJ whole genome shotgun (WGS) entry which is preliminary data.</text>
</comment>
<dbReference type="SMART" id="SM00636">
    <property type="entry name" value="Glyco_18"/>
    <property type="match status" value="1"/>
</dbReference>
<comment type="similarity">
    <text evidence="3">Belongs to the glycosyl hydrolase 18 family. Chitinase class V subfamily.</text>
</comment>
<keyword evidence="12" id="KW-1015">Disulfide bond</keyword>
<feature type="disulfide bond" evidence="12">
    <location>
        <begin position="86"/>
        <end position="98"/>
    </location>
</feature>
<feature type="signal peptide" evidence="14">
    <location>
        <begin position="1"/>
        <end position="29"/>
    </location>
</feature>
<dbReference type="EC" id="3.2.1.14" evidence="4"/>
<evidence type="ECO:0000256" key="2">
    <source>
        <dbReference type="ARBA" id="ARBA00004613"/>
    </source>
</evidence>
<dbReference type="InterPro" id="IPR018371">
    <property type="entry name" value="Chitin-binding_1_CS"/>
</dbReference>
<evidence type="ECO:0000256" key="14">
    <source>
        <dbReference type="SAM" id="SignalP"/>
    </source>
</evidence>
<dbReference type="PANTHER" id="PTHR11177:SF333">
    <property type="entry name" value="CHITINASE"/>
    <property type="match status" value="1"/>
</dbReference>
<evidence type="ECO:0000313" key="17">
    <source>
        <dbReference type="EMBL" id="KAK4032425.1"/>
    </source>
</evidence>
<dbReference type="InterPro" id="IPR050314">
    <property type="entry name" value="Glycosyl_Hydrlase_18"/>
</dbReference>
<dbReference type="SUPFAM" id="SSF57016">
    <property type="entry name" value="Plant lectins/antimicrobial peptides"/>
    <property type="match status" value="1"/>
</dbReference>
<comment type="caution">
    <text evidence="12">Lacks conserved residue(s) required for the propagation of feature annotation.</text>
</comment>
<dbReference type="PANTHER" id="PTHR11177">
    <property type="entry name" value="CHITINASE"/>
    <property type="match status" value="1"/>
</dbReference>
<evidence type="ECO:0000259" key="16">
    <source>
        <dbReference type="PROSITE" id="PS51910"/>
    </source>
</evidence>
<gene>
    <name evidence="17" type="ORF">C8A01DRAFT_20501</name>
</gene>
<reference evidence="18" key="1">
    <citation type="journal article" date="2023" name="Mol. Phylogenet. Evol.">
        <title>Genome-scale phylogeny and comparative genomics of the fungal order Sordariales.</title>
        <authorList>
            <person name="Hensen N."/>
            <person name="Bonometti L."/>
            <person name="Westerberg I."/>
            <person name="Brannstrom I.O."/>
            <person name="Guillou S."/>
            <person name="Cros-Aarteil S."/>
            <person name="Calhoun S."/>
            <person name="Haridas S."/>
            <person name="Kuo A."/>
            <person name="Mondo S."/>
            <person name="Pangilinan J."/>
            <person name="Riley R."/>
            <person name="LaButti K."/>
            <person name="Andreopoulos B."/>
            <person name="Lipzen A."/>
            <person name="Chen C."/>
            <person name="Yan M."/>
            <person name="Daum C."/>
            <person name="Ng V."/>
            <person name="Clum A."/>
            <person name="Steindorff A."/>
            <person name="Ohm R.A."/>
            <person name="Martin F."/>
            <person name="Silar P."/>
            <person name="Natvig D.O."/>
            <person name="Lalanne C."/>
            <person name="Gautier V."/>
            <person name="Ament-Velasquez S.L."/>
            <person name="Kruys A."/>
            <person name="Hutchinson M.I."/>
            <person name="Powell A.J."/>
            <person name="Barry K."/>
            <person name="Miller A.N."/>
            <person name="Grigoriev I.V."/>
            <person name="Debuchy R."/>
            <person name="Gladieux P."/>
            <person name="Hiltunen Thoren M."/>
            <person name="Johannesson H."/>
        </authorList>
    </citation>
    <scope>NUCLEOTIDE SEQUENCE [LARGE SCALE GENOMIC DNA]</scope>
    <source>
        <strain evidence="18">CBS 284.82</strain>
    </source>
</reference>
<comment type="catalytic activity">
    <reaction evidence="1">
        <text>Random endo-hydrolysis of N-acetyl-beta-D-glucosaminide (1-&gt;4)-beta-linkages in chitin and chitodextrins.</text>
        <dbReference type="EC" id="3.2.1.14"/>
    </reaction>
</comment>
<evidence type="ECO:0000313" key="18">
    <source>
        <dbReference type="Proteomes" id="UP001303115"/>
    </source>
</evidence>
<dbReference type="InterPro" id="IPR001223">
    <property type="entry name" value="Glyco_hydro18_cat"/>
</dbReference>
<keyword evidence="9" id="KW-0119">Carbohydrate metabolism</keyword>
<feature type="disulfide bond" evidence="12">
    <location>
        <begin position="91"/>
        <end position="105"/>
    </location>
</feature>
<evidence type="ECO:0000256" key="7">
    <source>
        <dbReference type="ARBA" id="ARBA00022801"/>
    </source>
</evidence>
<dbReference type="InterPro" id="IPR029070">
    <property type="entry name" value="Chitinase_insertion_sf"/>
</dbReference>
<dbReference type="Pfam" id="PF00187">
    <property type="entry name" value="Chitin_bind_1"/>
    <property type="match status" value="1"/>
</dbReference>
<evidence type="ECO:0000256" key="11">
    <source>
        <dbReference type="ARBA" id="ARBA00023326"/>
    </source>
</evidence>
<dbReference type="InterPro" id="IPR001002">
    <property type="entry name" value="Chitin-bd_1"/>
</dbReference>
<dbReference type="InterPro" id="IPR001579">
    <property type="entry name" value="Glyco_hydro_18_chit_AS"/>
</dbReference>
<dbReference type="Gene3D" id="3.10.50.10">
    <property type="match status" value="1"/>
</dbReference>
<dbReference type="GO" id="GO:0008061">
    <property type="term" value="F:chitin binding"/>
    <property type="evidence" value="ECO:0007669"/>
    <property type="project" value="UniProtKB-UniRule"/>
</dbReference>
<dbReference type="Proteomes" id="UP001303115">
    <property type="component" value="Unassembled WGS sequence"/>
</dbReference>
<dbReference type="InterPro" id="IPR036861">
    <property type="entry name" value="Endochitinase-like_sf"/>
</dbReference>
<keyword evidence="8" id="KW-0146">Chitin degradation</keyword>
<dbReference type="PROSITE" id="PS51910">
    <property type="entry name" value="GH18_2"/>
    <property type="match status" value="1"/>
</dbReference>
<evidence type="ECO:0000256" key="12">
    <source>
        <dbReference type="PROSITE-ProRule" id="PRU00261"/>
    </source>
</evidence>
<dbReference type="GO" id="GO:0006032">
    <property type="term" value="P:chitin catabolic process"/>
    <property type="evidence" value="ECO:0007669"/>
    <property type="project" value="UniProtKB-KW"/>
</dbReference>
<evidence type="ECO:0000256" key="10">
    <source>
        <dbReference type="ARBA" id="ARBA00023295"/>
    </source>
</evidence>
<keyword evidence="14" id="KW-0732">Signal</keyword>
<evidence type="ECO:0000256" key="13">
    <source>
        <dbReference type="RuleBase" id="RU000489"/>
    </source>
</evidence>
<evidence type="ECO:0000256" key="3">
    <source>
        <dbReference type="ARBA" id="ARBA00008682"/>
    </source>
</evidence>
<evidence type="ECO:0000256" key="9">
    <source>
        <dbReference type="ARBA" id="ARBA00023277"/>
    </source>
</evidence>
<keyword evidence="10 13" id="KW-0326">Glycosidase</keyword>
<evidence type="ECO:0000259" key="15">
    <source>
        <dbReference type="PROSITE" id="PS50941"/>
    </source>
</evidence>
<dbReference type="GO" id="GO:0005576">
    <property type="term" value="C:extracellular region"/>
    <property type="evidence" value="ECO:0007669"/>
    <property type="project" value="UniProtKB-SubCell"/>
</dbReference>
<dbReference type="CDD" id="cd06922">
    <property type="entry name" value="ChtBD1_GH18_1"/>
    <property type="match status" value="1"/>
</dbReference>
<evidence type="ECO:0000256" key="1">
    <source>
        <dbReference type="ARBA" id="ARBA00000822"/>
    </source>
</evidence>
<feature type="domain" description="Chitin-binding type-1" evidence="15">
    <location>
        <begin position="68"/>
        <end position="117"/>
    </location>
</feature>
<accession>A0AAN6P6B2</accession>
<dbReference type="EMBL" id="MU854611">
    <property type="protein sequence ID" value="KAK4032425.1"/>
    <property type="molecule type" value="Genomic_DNA"/>
</dbReference>
<dbReference type="PROSITE" id="PS01095">
    <property type="entry name" value="GH18_1"/>
    <property type="match status" value="1"/>
</dbReference>
<keyword evidence="6 12" id="KW-0147">Chitin-binding</keyword>
<dbReference type="InterPro" id="IPR011583">
    <property type="entry name" value="Chitinase_II/V-like_cat"/>
</dbReference>
<proteinExistence type="inferred from homology"/>
<dbReference type="Gene3D" id="3.20.20.80">
    <property type="entry name" value="Glycosidases"/>
    <property type="match status" value="1"/>
</dbReference>
<evidence type="ECO:0000256" key="5">
    <source>
        <dbReference type="ARBA" id="ARBA00022525"/>
    </source>
</evidence>
<keyword evidence="18" id="KW-1185">Reference proteome</keyword>
<evidence type="ECO:0000256" key="6">
    <source>
        <dbReference type="ARBA" id="ARBA00022669"/>
    </source>
</evidence>
<evidence type="ECO:0000256" key="4">
    <source>
        <dbReference type="ARBA" id="ARBA00012729"/>
    </source>
</evidence>
<sequence>MASSRQSFLTRRLSFLFLVLFQLLSVAIAQDCSASNPCPIGCCSKFGFCGLGPDFCATEVCAANCERKGECDPGGWGELYAEKTTCPLNVCCSKFGFCGTTKEFCGDKKVKRPSCSVNGQGFQRVVGYYEGWATTNRPCNKFYPEQIPRGIYTHLNYAFASINPATFQVELPNAQDDAMLKRLVNLKKADPNLQVFVALGGWTFNDPGPTRTTFSDIARSASATTTFALSLARFITTYGLDGVDLDWEYPEADDRGGRGEDYQNFPVFMSRVKSILRIWGRGAGLSITLPASFWYLRHFDLQALQKSVDFFNIMTYDFHGTWDMENRWVGPYLNSHSNLTEIKEAMDLLWRNDVKPESVVLGLAFYGRGFTVSDPACTTPGCMYASGSPKQACSGEVSVVLNSEIDDIRARTGATPVFDKEAAVKILTWDSNKWTTYDDEDTFKIRADFARSQCLGGVMVWAVSHDTKDAKYSKALAKAAGKKFQALEENSDGTVEVKTDHPQCKWTGCLEDCPDGWMLMRRQDDGARENEDMIDTQGCPTGGHKLCCPPKQGFLPNCGWYTHHNGKCDQTCPDGMIEMGSNSAHCKNGKYQAACCATGTASMRLHTMCGWSKAFSNCDSGSCSDVYVSDAPGTGATYVEYGVSSTGSGGAICNWAAYPNFFAEKRKYCCREDRSDARWADCEWYSQYGLYGKDWPEMTCYGNCPSDKVRVAKDMHVLGCNHGSSVRCCTPKAQTITKRDTGENSEFENYLRAFFNNDHQCSRDAESKEYKEERILQEFISGIIYGSPDKRRVEIWDDMVGVPYPHLKVASLQKWAKESDDALSQGSNYVPVNIMCFMGWYNTLIGNSETWLNDCRCDADWCGTPVVGAPPERRRHALTDDEILARGLEKRAGDAFVEIELQDRVTLATGALTIAKVAYQSIGQWDDHDPLWDASVGVASTVCTVGGMAIVPSLALARRGVDTEHVIDRQIAEHLIWGMCTANLPSFADGVITWVKEPSLFTYLPLGYFTGTGMQSITAILPGLPQWPGSLPEQASWRRFMHCFGSDAIVDVFSAVPANFNQVKGKFFGYQFPWDLDSTMQNLIDSLSYVEFFTNIDLAMDVISYLNLPKIQQRLGLIVARQRWVLAMMDFAHNAVHGVVTNGVHNYDVFLKRHFTVVQTMIIWWCGEALSRASKNTAWFTQPLVVQGMTRLYGALNVASINMGFYDTRTYSPTTRPPGLPPV</sequence>
<dbReference type="GO" id="GO:0000272">
    <property type="term" value="P:polysaccharide catabolic process"/>
    <property type="evidence" value="ECO:0007669"/>
    <property type="project" value="UniProtKB-KW"/>
</dbReference>